<dbReference type="EMBL" id="JAMXLX010000001">
    <property type="protein sequence ID" value="MCO5955426.1"/>
    <property type="molecule type" value="Genomic_DNA"/>
</dbReference>
<keyword evidence="13" id="KW-0449">Lipoprotein</keyword>
<comment type="caution">
    <text evidence="18">The sequence shown here is derived from an EMBL/GenBank/DDBJ whole genome shotgun (WGS) entry which is preliminary data.</text>
</comment>
<feature type="transmembrane region" description="Helical" evidence="15">
    <location>
        <begin position="46"/>
        <end position="67"/>
    </location>
</feature>
<evidence type="ECO:0000256" key="12">
    <source>
        <dbReference type="ARBA" id="ARBA00023139"/>
    </source>
</evidence>
<dbReference type="InterPro" id="IPR045187">
    <property type="entry name" value="CcO_II"/>
</dbReference>
<dbReference type="AlphaFoldDB" id="A0AAJ1BSU3"/>
<dbReference type="GO" id="GO:0042773">
    <property type="term" value="P:ATP synthesis coupled electron transport"/>
    <property type="evidence" value="ECO:0007669"/>
    <property type="project" value="TreeGrafter"/>
</dbReference>
<organism evidence="18 19">
    <name type="scientific">Ciceribacter sichuanensis</name>
    <dbReference type="NCBI Taxonomy" id="2949647"/>
    <lineage>
        <taxon>Bacteria</taxon>
        <taxon>Pseudomonadati</taxon>
        <taxon>Pseudomonadota</taxon>
        <taxon>Alphaproteobacteria</taxon>
        <taxon>Hyphomicrobiales</taxon>
        <taxon>Rhizobiaceae</taxon>
        <taxon>Ciceribacter</taxon>
    </lineage>
</organism>
<keyword evidence="5" id="KW-0679">Respiratory chain</keyword>
<dbReference type="PROSITE" id="PS50999">
    <property type="entry name" value="COX2_TM"/>
    <property type="match status" value="1"/>
</dbReference>
<dbReference type="SUPFAM" id="SSF81464">
    <property type="entry name" value="Cytochrome c oxidase subunit II-like, transmembrane region"/>
    <property type="match status" value="1"/>
</dbReference>
<comment type="similarity">
    <text evidence="2">Belongs to the cytochrome c oxidase subunit 2 family.</text>
</comment>
<evidence type="ECO:0000256" key="13">
    <source>
        <dbReference type="ARBA" id="ARBA00023288"/>
    </source>
</evidence>
<evidence type="ECO:0000256" key="6">
    <source>
        <dbReference type="ARBA" id="ARBA00022692"/>
    </source>
</evidence>
<dbReference type="InterPro" id="IPR010514">
    <property type="entry name" value="COX_ARM"/>
</dbReference>
<evidence type="ECO:0000256" key="9">
    <source>
        <dbReference type="ARBA" id="ARBA00022989"/>
    </source>
</evidence>
<keyword evidence="6 15" id="KW-0812">Transmembrane</keyword>
<evidence type="ECO:0000256" key="1">
    <source>
        <dbReference type="ARBA" id="ARBA00004651"/>
    </source>
</evidence>
<dbReference type="Proteomes" id="UP001155380">
    <property type="component" value="Unassembled WGS sequence"/>
</dbReference>
<evidence type="ECO:0000259" key="16">
    <source>
        <dbReference type="PROSITE" id="PS50857"/>
    </source>
</evidence>
<feature type="transmembrane region" description="Helical" evidence="15">
    <location>
        <begin position="93"/>
        <end position="113"/>
    </location>
</feature>
<dbReference type="InterPro" id="IPR034227">
    <property type="entry name" value="CuRO_UO_II"/>
</dbReference>
<dbReference type="InterPro" id="IPR002429">
    <property type="entry name" value="CcO_II-like_C"/>
</dbReference>
<evidence type="ECO:0000256" key="14">
    <source>
        <dbReference type="ARBA" id="ARBA00030198"/>
    </source>
</evidence>
<evidence type="ECO:0000256" key="3">
    <source>
        <dbReference type="ARBA" id="ARBA00022448"/>
    </source>
</evidence>
<dbReference type="PROSITE" id="PS51257">
    <property type="entry name" value="PROKAR_LIPOPROTEIN"/>
    <property type="match status" value="1"/>
</dbReference>
<comment type="subcellular location">
    <subcellularLocation>
        <location evidence="1">Cell membrane</location>
        <topology evidence="1">Multi-pass membrane protein</topology>
    </subcellularLocation>
</comment>
<dbReference type="Pfam" id="PF00116">
    <property type="entry name" value="COX2"/>
    <property type="match status" value="1"/>
</dbReference>
<evidence type="ECO:0000313" key="19">
    <source>
        <dbReference type="Proteomes" id="UP001155380"/>
    </source>
</evidence>
<evidence type="ECO:0000256" key="8">
    <source>
        <dbReference type="ARBA" id="ARBA00022982"/>
    </source>
</evidence>
<feature type="domain" description="Cytochrome oxidase subunit II transmembrane region profile" evidence="17">
    <location>
        <begin position="23"/>
        <end position="121"/>
    </location>
</feature>
<dbReference type="Gene3D" id="2.60.40.420">
    <property type="entry name" value="Cupredoxins - blue copper proteins"/>
    <property type="match status" value="1"/>
</dbReference>
<dbReference type="RefSeq" id="WP_250912186.1">
    <property type="nucleotide sequence ID" value="NZ_JAMXLX010000001.1"/>
</dbReference>
<dbReference type="InterPro" id="IPR011759">
    <property type="entry name" value="Cyt_c_oxidase_su2_TM_dom"/>
</dbReference>
<dbReference type="Pfam" id="PF06481">
    <property type="entry name" value="COX_ARM"/>
    <property type="match status" value="1"/>
</dbReference>
<dbReference type="SUPFAM" id="SSF49503">
    <property type="entry name" value="Cupredoxins"/>
    <property type="match status" value="1"/>
</dbReference>
<dbReference type="Gene3D" id="1.10.287.90">
    <property type="match status" value="1"/>
</dbReference>
<evidence type="ECO:0000256" key="2">
    <source>
        <dbReference type="ARBA" id="ARBA00007866"/>
    </source>
</evidence>
<keyword evidence="11 15" id="KW-0472">Membrane</keyword>
<gene>
    <name evidence="18" type="primary">cyoA</name>
    <name evidence="18" type="ORF">NBH21_01470</name>
</gene>
<dbReference type="GO" id="GO:0005886">
    <property type="term" value="C:plasma membrane"/>
    <property type="evidence" value="ECO:0007669"/>
    <property type="project" value="UniProtKB-SubCell"/>
</dbReference>
<keyword evidence="4" id="KW-1003">Cell membrane</keyword>
<evidence type="ECO:0000313" key="18">
    <source>
        <dbReference type="EMBL" id="MCO5955426.1"/>
    </source>
</evidence>
<evidence type="ECO:0000256" key="4">
    <source>
        <dbReference type="ARBA" id="ARBA00022475"/>
    </source>
</evidence>
<keyword evidence="9 15" id="KW-1133">Transmembrane helix</keyword>
<dbReference type="GO" id="GO:0009486">
    <property type="term" value="F:cytochrome bo3 ubiquinol oxidase activity"/>
    <property type="evidence" value="ECO:0007669"/>
    <property type="project" value="InterPro"/>
</dbReference>
<dbReference type="InterPro" id="IPR006333">
    <property type="entry name" value="Cyt_o_ubiquinol_oxidase_su2"/>
</dbReference>
<dbReference type="NCBIfam" id="TIGR01433">
    <property type="entry name" value="CyoA"/>
    <property type="match status" value="1"/>
</dbReference>
<keyword evidence="7" id="KW-0732">Signal</keyword>
<evidence type="ECO:0000256" key="15">
    <source>
        <dbReference type="SAM" id="Phobius"/>
    </source>
</evidence>
<protein>
    <recommendedName>
        <fullName evidence="14">Ubiquinol oxidase polypeptide II</fullName>
    </recommendedName>
</protein>
<dbReference type="GO" id="GO:0004129">
    <property type="term" value="F:cytochrome-c oxidase activity"/>
    <property type="evidence" value="ECO:0007669"/>
    <property type="project" value="InterPro"/>
</dbReference>
<keyword evidence="10" id="KW-0560">Oxidoreductase</keyword>
<name>A0AAJ1BSU3_9HYPH</name>
<dbReference type="PROSITE" id="PS50857">
    <property type="entry name" value="COX2_CUA"/>
    <property type="match status" value="1"/>
</dbReference>
<keyword evidence="12" id="KW-0564">Palmitate</keyword>
<evidence type="ECO:0000256" key="5">
    <source>
        <dbReference type="ARBA" id="ARBA00022660"/>
    </source>
</evidence>
<dbReference type="PANTHER" id="PTHR22888">
    <property type="entry name" value="CYTOCHROME C OXIDASE, SUBUNIT II"/>
    <property type="match status" value="1"/>
</dbReference>
<reference evidence="18" key="1">
    <citation type="submission" date="2022-06" db="EMBL/GenBank/DDBJ databases">
        <authorList>
            <person name="Sun Q."/>
        </authorList>
    </citation>
    <scope>NUCLEOTIDE SEQUENCE</scope>
    <source>
        <strain evidence="18">S101</strain>
    </source>
</reference>
<evidence type="ECO:0000256" key="10">
    <source>
        <dbReference type="ARBA" id="ARBA00023002"/>
    </source>
</evidence>
<evidence type="ECO:0000259" key="17">
    <source>
        <dbReference type="PROSITE" id="PS50999"/>
    </source>
</evidence>
<evidence type="ECO:0000256" key="11">
    <source>
        <dbReference type="ARBA" id="ARBA00023136"/>
    </source>
</evidence>
<keyword evidence="8" id="KW-0249">Electron transport</keyword>
<feature type="transmembrane region" description="Helical" evidence="15">
    <location>
        <begin position="12"/>
        <end position="31"/>
    </location>
</feature>
<dbReference type="InterPro" id="IPR036257">
    <property type="entry name" value="Cyt_c_oxidase_su2_TM_sf"/>
</dbReference>
<dbReference type="GO" id="GO:0016682">
    <property type="term" value="F:oxidoreductase activity, acting on diphenols and related substances as donors, oxygen as acceptor"/>
    <property type="evidence" value="ECO:0007669"/>
    <property type="project" value="InterPro"/>
</dbReference>
<dbReference type="PANTHER" id="PTHR22888:SF18">
    <property type="entry name" value="CYTOCHROME BO(3) UBIQUINOL OXIDASE SUBUNIT 2"/>
    <property type="match status" value="1"/>
</dbReference>
<dbReference type="GO" id="GO:0005507">
    <property type="term" value="F:copper ion binding"/>
    <property type="evidence" value="ECO:0007669"/>
    <property type="project" value="InterPro"/>
</dbReference>
<proteinExistence type="inferred from homology"/>
<accession>A0AAJ1BSU3</accession>
<keyword evidence="3" id="KW-0813">Transport</keyword>
<sequence>MKNDMTILKKTLRIAPVLAAASLLSGCNYVLLDPAGWVAEQQRDLLIYSTLLMLIIIIPVMIMGVYFPWRYRANRPDNTDYEPEFDHSTKFEIFIWGVPVLIIAALGTLTYIYTHRLDPYRPLEASFGKPIEVEAVALDWKWLFIYPEQGVATVNELAIPAGRPVNLKLSASSMMNAFSVPALAGMIYAMPAMETKLHMIADKPGTFYGRSANYSGPGYSQMEFQTLAMTDADFDTWVSKVRGSGVELTQDAYLELDKPSFSVPVAHYAGVMPDLFQRIVGLCVEPGKVCMHQMMMQDEQGGGGLDGLKDKGLYEYDEHRAQDGHGELITSQRETPSAETIAKAAAINQLCTSETLISAAAAAMSLAPEKGAANAL</sequence>
<evidence type="ECO:0000256" key="7">
    <source>
        <dbReference type="ARBA" id="ARBA00022729"/>
    </source>
</evidence>
<feature type="domain" description="Cytochrome oxidase subunit II copper A binding" evidence="16">
    <location>
        <begin position="128"/>
        <end position="240"/>
    </location>
</feature>
<dbReference type="InterPro" id="IPR008972">
    <property type="entry name" value="Cupredoxin"/>
</dbReference>
<dbReference type="CDD" id="cd04212">
    <property type="entry name" value="CuRO_UO_II"/>
    <property type="match status" value="1"/>
</dbReference>